<feature type="domain" description="Creatinase N-terminal" evidence="5">
    <location>
        <begin position="5"/>
        <end position="128"/>
    </location>
</feature>
<comment type="caution">
    <text evidence="6">The sequence shown here is derived from an EMBL/GenBank/DDBJ whole genome shotgun (WGS) entry which is preliminary data.</text>
</comment>
<evidence type="ECO:0000313" key="7">
    <source>
        <dbReference type="Proteomes" id="UP001596288"/>
    </source>
</evidence>
<sequence length="355" mass="40249">MTNNRIEKLRETMQEMNLDSFLLNSKANRFYMTGFTGTYGQAIISQTGKYIIADGRYFEQLKTQSPDFEVVDNQMRMEPTINNLLQRENLKRLGIESIEMNVEEYLALNDGASKLVPTTNVIEKQRMIKDPDERQKIAKAGQISDETFVHILDYIKPGMTEKQVANEIDQYGLNHGADATAFETIVASGTRSALPHGHASNKVIQNNEMIIFDFGFMVDRYYSDITRTISLGKVDPQLKEIYQVTLDAQKKAISNCRNGVPMKNIDAIARDYITEKGYGKEFLHGTGHGLGLTVHEYPLFNADSEENLQNNMTFTVEPGIYLAGKGGVRIEDDIWINDEGEPELMTHSPKEWIEL</sequence>
<gene>
    <name evidence="6" type="ORF">ACFQAV_11400</name>
</gene>
<comment type="similarity">
    <text evidence="3">Belongs to the peptidase M24B family.</text>
</comment>
<dbReference type="InterPro" id="IPR000587">
    <property type="entry name" value="Creatinase_N"/>
</dbReference>
<dbReference type="SUPFAM" id="SSF55920">
    <property type="entry name" value="Creatinase/aminopeptidase"/>
    <property type="match status" value="1"/>
</dbReference>
<dbReference type="PANTHER" id="PTHR46112:SF3">
    <property type="entry name" value="AMINOPEPTIDASE YPDF"/>
    <property type="match status" value="1"/>
</dbReference>
<dbReference type="InterPro" id="IPR000994">
    <property type="entry name" value="Pept_M24"/>
</dbReference>
<dbReference type="EMBL" id="JBHSSF010000032">
    <property type="protein sequence ID" value="MFC6177448.1"/>
    <property type="molecule type" value="Genomic_DNA"/>
</dbReference>
<evidence type="ECO:0000313" key="6">
    <source>
        <dbReference type="EMBL" id="MFC6177448.1"/>
    </source>
</evidence>
<evidence type="ECO:0000256" key="1">
    <source>
        <dbReference type="ARBA" id="ARBA00022723"/>
    </source>
</evidence>
<name>A0ABW1RPH4_9LACO</name>
<evidence type="ECO:0000256" key="2">
    <source>
        <dbReference type="ARBA" id="ARBA00022801"/>
    </source>
</evidence>
<keyword evidence="2" id="KW-0378">Hydrolase</keyword>
<dbReference type="SUPFAM" id="SSF53092">
    <property type="entry name" value="Creatinase/prolidase N-terminal domain"/>
    <property type="match status" value="1"/>
</dbReference>
<dbReference type="InterPro" id="IPR036005">
    <property type="entry name" value="Creatinase/aminopeptidase-like"/>
</dbReference>
<dbReference type="InterPro" id="IPR001131">
    <property type="entry name" value="Peptidase_M24B_aminopep-P_CS"/>
</dbReference>
<dbReference type="CDD" id="cd01092">
    <property type="entry name" value="APP-like"/>
    <property type="match status" value="1"/>
</dbReference>
<feature type="domain" description="Peptidase M24" evidence="4">
    <location>
        <begin position="136"/>
        <end position="337"/>
    </location>
</feature>
<dbReference type="PROSITE" id="PS00491">
    <property type="entry name" value="PROLINE_PEPTIDASE"/>
    <property type="match status" value="1"/>
</dbReference>
<evidence type="ECO:0000259" key="4">
    <source>
        <dbReference type="Pfam" id="PF00557"/>
    </source>
</evidence>
<dbReference type="Gene3D" id="3.40.350.10">
    <property type="entry name" value="Creatinase/prolidase N-terminal domain"/>
    <property type="match status" value="1"/>
</dbReference>
<evidence type="ECO:0000259" key="5">
    <source>
        <dbReference type="Pfam" id="PF01321"/>
    </source>
</evidence>
<dbReference type="InterPro" id="IPR050659">
    <property type="entry name" value="Peptidase_M24B"/>
</dbReference>
<protein>
    <submittedName>
        <fullName evidence="6">M24 family metallopeptidase</fullName>
    </submittedName>
</protein>
<dbReference type="PANTHER" id="PTHR46112">
    <property type="entry name" value="AMINOPEPTIDASE"/>
    <property type="match status" value="1"/>
</dbReference>
<evidence type="ECO:0000256" key="3">
    <source>
        <dbReference type="RuleBase" id="RU000590"/>
    </source>
</evidence>
<organism evidence="6 7">
    <name type="scientific">Companilactobacillus huachuanensis</name>
    <dbReference type="NCBI Taxonomy" id="2559914"/>
    <lineage>
        <taxon>Bacteria</taxon>
        <taxon>Bacillati</taxon>
        <taxon>Bacillota</taxon>
        <taxon>Bacilli</taxon>
        <taxon>Lactobacillales</taxon>
        <taxon>Lactobacillaceae</taxon>
        <taxon>Companilactobacillus</taxon>
    </lineage>
</organism>
<keyword evidence="1 3" id="KW-0479">Metal-binding</keyword>
<keyword evidence="7" id="KW-1185">Reference proteome</keyword>
<proteinExistence type="inferred from homology"/>
<dbReference type="RefSeq" id="WP_137612486.1">
    <property type="nucleotide sequence ID" value="NZ_BJDF01000032.1"/>
</dbReference>
<reference evidence="7" key="1">
    <citation type="journal article" date="2019" name="Int. J. Syst. Evol. Microbiol.">
        <title>The Global Catalogue of Microorganisms (GCM) 10K type strain sequencing project: providing services to taxonomists for standard genome sequencing and annotation.</title>
        <authorList>
            <consortium name="The Broad Institute Genomics Platform"/>
            <consortium name="The Broad Institute Genome Sequencing Center for Infectious Disease"/>
            <person name="Wu L."/>
            <person name="Ma J."/>
        </authorList>
    </citation>
    <scope>NUCLEOTIDE SEQUENCE [LARGE SCALE GENOMIC DNA]</scope>
    <source>
        <strain evidence="7">CCM 8927</strain>
    </source>
</reference>
<dbReference type="Proteomes" id="UP001596288">
    <property type="component" value="Unassembled WGS sequence"/>
</dbReference>
<dbReference type="Pfam" id="PF00557">
    <property type="entry name" value="Peptidase_M24"/>
    <property type="match status" value="1"/>
</dbReference>
<dbReference type="Gene3D" id="3.90.230.10">
    <property type="entry name" value="Creatinase/methionine aminopeptidase superfamily"/>
    <property type="match status" value="1"/>
</dbReference>
<dbReference type="Pfam" id="PF01321">
    <property type="entry name" value="Creatinase_N"/>
    <property type="match status" value="1"/>
</dbReference>
<dbReference type="InterPro" id="IPR029149">
    <property type="entry name" value="Creatin/AminoP/Spt16_N"/>
</dbReference>
<accession>A0ABW1RPH4</accession>